<name>D5X9A6_THEPJ</name>
<evidence type="ECO:0000256" key="9">
    <source>
        <dbReference type="ARBA" id="ARBA00022984"/>
    </source>
</evidence>
<evidence type="ECO:0000256" key="16">
    <source>
        <dbReference type="ARBA" id="ARBA00075482"/>
    </source>
</evidence>
<evidence type="ECO:0000256" key="13">
    <source>
        <dbReference type="ARBA" id="ARBA00056782"/>
    </source>
</evidence>
<dbReference type="InterPro" id="IPR004101">
    <property type="entry name" value="Mur_ligase_C"/>
</dbReference>
<comment type="subcellular location">
    <subcellularLocation>
        <location evidence="19 20">Cytoplasm</location>
    </subcellularLocation>
</comment>
<evidence type="ECO:0000256" key="6">
    <source>
        <dbReference type="ARBA" id="ARBA00022741"/>
    </source>
</evidence>
<dbReference type="InterPro" id="IPR018109">
    <property type="entry name" value="Folylpolyglutamate_synth_CS"/>
</dbReference>
<gene>
    <name evidence="19" type="primary">murE</name>
    <name evidence="24" type="ordered locus">TherJR_2165</name>
</gene>
<dbReference type="PANTHER" id="PTHR23135:SF4">
    <property type="entry name" value="UDP-N-ACETYLMURAMOYL-L-ALANYL-D-GLUTAMATE--2,6-DIAMINOPIMELATE LIGASE MURE HOMOLOG, CHLOROPLASTIC"/>
    <property type="match status" value="1"/>
</dbReference>
<dbReference type="InterPro" id="IPR013221">
    <property type="entry name" value="Mur_ligase_cen"/>
</dbReference>
<evidence type="ECO:0000256" key="1">
    <source>
        <dbReference type="ARBA" id="ARBA00004752"/>
    </source>
</evidence>
<feature type="domain" description="Mur ligase N-terminal catalytic" evidence="21">
    <location>
        <begin position="24"/>
        <end position="97"/>
    </location>
</feature>
<comment type="caution">
    <text evidence="19">Lacks conserved residue(s) required for the propagation of feature annotation.</text>
</comment>
<feature type="binding site" evidence="19">
    <location>
        <position position="464"/>
    </location>
    <ligand>
        <name>meso-2,6-diaminopimelate</name>
        <dbReference type="ChEBI" id="CHEBI:57791"/>
    </ligand>
</feature>
<dbReference type="KEGG" id="tjr:TherJR_2165"/>
<feature type="domain" description="Mur ligase central" evidence="23">
    <location>
        <begin position="109"/>
        <end position="314"/>
    </location>
</feature>
<dbReference type="GO" id="GO:0005524">
    <property type="term" value="F:ATP binding"/>
    <property type="evidence" value="ECO:0007669"/>
    <property type="project" value="UniProtKB-UniRule"/>
</dbReference>
<dbReference type="NCBIfam" id="NF001126">
    <property type="entry name" value="PRK00139.1-4"/>
    <property type="match status" value="1"/>
</dbReference>
<evidence type="ECO:0000313" key="25">
    <source>
        <dbReference type="Proteomes" id="UP000002377"/>
    </source>
</evidence>
<keyword evidence="6 19" id="KW-0547">Nucleotide-binding</keyword>
<evidence type="ECO:0000256" key="18">
    <source>
        <dbReference type="ARBA" id="ARBA00081560"/>
    </source>
</evidence>
<dbReference type="NCBIfam" id="NF001124">
    <property type="entry name" value="PRK00139.1-2"/>
    <property type="match status" value="1"/>
</dbReference>
<sequence length="495" mass="53875">MRRLTDLLKNIYGAQVQGDLTVQIEGLAYDSRKVQPGFAFICIEGYKTDGHLFAQNAVENGATVIIAEKPVTVPSSVTVVTVEDTREALAYMGAAFYDYPGDKLNIIGVTGTNGKTTTTHLIENILVKAGKKVGLIGTIKNKIIDRVLPVTNTTPESLDLQALLAEMVDAGVDYAVMEVSSHALELNRVAGCEYDQAIFTNITQDHLDFHETMDNYLAAKQKLFINLGKNSRKSRNKYGIINIDDSKGQSFLEVTHGQVITYGIQSAADVRAEKIDLRSDGVSFTAVTPRGSVDLKLNLTGLFNVYNSLAAVASGLGENIALPVIKEALEEVKGVPGRMEKVEAGQPFAVLVDYAHTPDGLENVLSAAREFTKGRLITVFGCGGDRDRTKRPIMGEVSAKLSDFTVLTSDNPRSESPAEILRDIEEGVKPIIGPEKYTVIEDRKEAIRHALNMARAGDVVVIAGKGHETYQIVGTKVLPFDDREVAMEILKEKFS</sequence>
<dbReference type="Gene3D" id="3.40.1390.10">
    <property type="entry name" value="MurE/MurF, N-terminal domain"/>
    <property type="match status" value="1"/>
</dbReference>
<keyword evidence="3 19" id="KW-0963">Cytoplasm</keyword>
<evidence type="ECO:0000256" key="2">
    <source>
        <dbReference type="ARBA" id="ARBA00005898"/>
    </source>
</evidence>
<dbReference type="GO" id="GO:0051301">
    <property type="term" value="P:cell division"/>
    <property type="evidence" value="ECO:0007669"/>
    <property type="project" value="UniProtKB-KW"/>
</dbReference>
<feature type="domain" description="Mur ligase C-terminal" evidence="22">
    <location>
        <begin position="337"/>
        <end position="466"/>
    </location>
</feature>
<dbReference type="EMBL" id="CP002028">
    <property type="protein sequence ID" value="ADG83010.1"/>
    <property type="molecule type" value="Genomic_DNA"/>
</dbReference>
<dbReference type="GO" id="GO:0008360">
    <property type="term" value="P:regulation of cell shape"/>
    <property type="evidence" value="ECO:0007669"/>
    <property type="project" value="UniProtKB-KW"/>
</dbReference>
<evidence type="ECO:0000256" key="11">
    <source>
        <dbReference type="ARBA" id="ARBA00023316"/>
    </source>
</evidence>
<organism evidence="24 25">
    <name type="scientific">Thermincola potens (strain JR)</name>
    <dbReference type="NCBI Taxonomy" id="635013"/>
    <lineage>
        <taxon>Bacteria</taxon>
        <taxon>Bacillati</taxon>
        <taxon>Bacillota</taxon>
        <taxon>Clostridia</taxon>
        <taxon>Eubacteriales</taxon>
        <taxon>Thermincolaceae</taxon>
        <taxon>Thermincola</taxon>
    </lineage>
</organism>
<feature type="binding site" evidence="19">
    <location>
        <position position="468"/>
    </location>
    <ligand>
        <name>meso-2,6-diaminopimelate</name>
        <dbReference type="ChEBI" id="CHEBI:57791"/>
    </ligand>
</feature>
<feature type="binding site" evidence="19">
    <location>
        <position position="386"/>
    </location>
    <ligand>
        <name>meso-2,6-diaminopimelate</name>
        <dbReference type="ChEBI" id="CHEBI:57791"/>
    </ligand>
</feature>
<feature type="binding site" evidence="19">
    <location>
        <position position="188"/>
    </location>
    <ligand>
        <name>UDP-N-acetyl-alpha-D-muramoyl-L-alanyl-D-glutamate</name>
        <dbReference type="ChEBI" id="CHEBI:83900"/>
    </ligand>
</feature>
<comment type="similarity">
    <text evidence="2 19">Belongs to the MurCDEF family. MurE subfamily.</text>
</comment>
<keyword evidence="8 19" id="KW-0133">Cell shape</keyword>
<evidence type="ECO:0000256" key="8">
    <source>
        <dbReference type="ARBA" id="ARBA00022960"/>
    </source>
</evidence>
<evidence type="ECO:0000256" key="12">
    <source>
        <dbReference type="ARBA" id="ARBA00050251"/>
    </source>
</evidence>
<keyword evidence="4 19" id="KW-0436">Ligase</keyword>
<evidence type="ECO:0000256" key="17">
    <source>
        <dbReference type="ARBA" id="ARBA00076158"/>
    </source>
</evidence>
<dbReference type="GO" id="GO:0009252">
    <property type="term" value="P:peptidoglycan biosynthetic process"/>
    <property type="evidence" value="ECO:0007669"/>
    <property type="project" value="UniProtKB-UniRule"/>
</dbReference>
<evidence type="ECO:0000313" key="24">
    <source>
        <dbReference type="EMBL" id="ADG83010.1"/>
    </source>
</evidence>
<comment type="function">
    <text evidence="13 19">Catalyzes the addition of meso-diaminopimelic acid to the nucleotide precursor UDP-N-acetylmuramoyl-L-alanyl-D-glutamate (UMAG) in the biosynthesis of bacterial cell-wall peptidoglycan.</text>
</comment>
<dbReference type="Gene3D" id="3.90.190.20">
    <property type="entry name" value="Mur ligase, C-terminal domain"/>
    <property type="match status" value="1"/>
</dbReference>
<evidence type="ECO:0000256" key="5">
    <source>
        <dbReference type="ARBA" id="ARBA00022618"/>
    </source>
</evidence>
<dbReference type="PROSITE" id="PS01011">
    <property type="entry name" value="FOLYLPOLYGLU_SYNT_1"/>
    <property type="match status" value="1"/>
</dbReference>
<dbReference type="UniPathway" id="UPA00219"/>
<dbReference type="Gene3D" id="3.40.1190.10">
    <property type="entry name" value="Mur-like, catalytic domain"/>
    <property type="match status" value="1"/>
</dbReference>
<proteinExistence type="inferred from homology"/>
<evidence type="ECO:0000256" key="19">
    <source>
        <dbReference type="HAMAP-Rule" id="MF_00208"/>
    </source>
</evidence>
<keyword evidence="25" id="KW-1185">Reference proteome</keyword>
<evidence type="ECO:0000256" key="7">
    <source>
        <dbReference type="ARBA" id="ARBA00022840"/>
    </source>
</evidence>
<evidence type="ECO:0000259" key="23">
    <source>
        <dbReference type="Pfam" id="PF08245"/>
    </source>
</evidence>
<dbReference type="HAMAP" id="MF_00208">
    <property type="entry name" value="MurE"/>
    <property type="match status" value="1"/>
</dbReference>
<dbReference type="OrthoDB" id="9800958at2"/>
<dbReference type="GO" id="GO:0008765">
    <property type="term" value="F:UDP-N-acetylmuramoylalanyl-D-glutamate-2,6-diaminopimelate ligase activity"/>
    <property type="evidence" value="ECO:0007669"/>
    <property type="project" value="UniProtKB-UniRule"/>
</dbReference>
<dbReference type="FunFam" id="3.90.190.20:FF:000006">
    <property type="entry name" value="UDP-N-acetylmuramoyl-L-alanyl-D-glutamate--2,6-diaminopimelate ligase"/>
    <property type="match status" value="1"/>
</dbReference>
<keyword evidence="9 19" id="KW-0573">Peptidoglycan synthesis</keyword>
<dbReference type="InterPro" id="IPR035911">
    <property type="entry name" value="MurE/MurF_N"/>
</dbReference>
<evidence type="ECO:0000259" key="21">
    <source>
        <dbReference type="Pfam" id="PF01225"/>
    </source>
</evidence>
<feature type="short sequence motif" description="Meso-diaminopimelate recognition motif" evidence="19">
    <location>
        <begin position="410"/>
        <end position="413"/>
    </location>
</feature>
<feature type="binding site" evidence="19">
    <location>
        <begin position="410"/>
        <end position="413"/>
    </location>
    <ligand>
        <name>meso-2,6-diaminopimelate</name>
        <dbReference type="ChEBI" id="CHEBI:57791"/>
    </ligand>
</feature>
<dbReference type="Proteomes" id="UP000002377">
    <property type="component" value="Chromosome"/>
</dbReference>
<dbReference type="InterPro" id="IPR005761">
    <property type="entry name" value="UDP-N-AcMur-Glu-dNH2Pim_ligase"/>
</dbReference>
<dbReference type="Pfam" id="PF01225">
    <property type="entry name" value="Mur_ligase"/>
    <property type="match status" value="1"/>
</dbReference>
<dbReference type="eggNOG" id="COG0769">
    <property type="taxonomic scope" value="Bacteria"/>
</dbReference>
<reference evidence="24 25" key="1">
    <citation type="submission" date="2010-05" db="EMBL/GenBank/DDBJ databases">
        <title>Complete sequence of Thermincola sp. JR.</title>
        <authorList>
            <consortium name="US DOE Joint Genome Institute"/>
            <person name="Lucas S."/>
            <person name="Copeland A."/>
            <person name="Lapidus A."/>
            <person name="Cheng J.-F."/>
            <person name="Bruce D."/>
            <person name="Goodwin L."/>
            <person name="Pitluck S."/>
            <person name="Chertkov O."/>
            <person name="Detter J.C."/>
            <person name="Han C."/>
            <person name="Tapia R."/>
            <person name="Land M."/>
            <person name="Hauser L."/>
            <person name="Kyrpides N."/>
            <person name="Mikhailova N."/>
            <person name="Hazen T.C."/>
            <person name="Woyke T."/>
        </authorList>
    </citation>
    <scope>NUCLEOTIDE SEQUENCE [LARGE SCALE GENOMIC DNA]</scope>
    <source>
        <strain evidence="24 25">JR</strain>
    </source>
</reference>
<comment type="PTM">
    <text evidence="19">Carboxylation is probably crucial for Mg(2+) binding and, consequently, for the gamma-phosphate positioning of ATP.</text>
</comment>
<dbReference type="GO" id="GO:0005737">
    <property type="term" value="C:cytoplasm"/>
    <property type="evidence" value="ECO:0007669"/>
    <property type="project" value="UniProtKB-SubCell"/>
</dbReference>
<feature type="modified residue" description="N6-carboxylysine" evidence="19">
    <location>
        <position position="220"/>
    </location>
</feature>
<keyword evidence="11 19" id="KW-0961">Cell wall biogenesis/degradation</keyword>
<dbReference type="SUPFAM" id="SSF63418">
    <property type="entry name" value="MurE/MurF N-terminal domain"/>
    <property type="match status" value="1"/>
</dbReference>
<feature type="binding site" evidence="19">
    <location>
        <begin position="111"/>
        <end position="117"/>
    </location>
    <ligand>
        <name>ATP</name>
        <dbReference type="ChEBI" id="CHEBI:30616"/>
    </ligand>
</feature>
<comment type="pathway">
    <text evidence="1 19 20">Cell wall biogenesis; peptidoglycan biosynthesis.</text>
</comment>
<accession>D5X9A6</accession>
<dbReference type="NCBIfam" id="TIGR01085">
    <property type="entry name" value="murE"/>
    <property type="match status" value="1"/>
</dbReference>
<dbReference type="STRING" id="635013.TherJR_2165"/>
<evidence type="ECO:0000256" key="3">
    <source>
        <dbReference type="ARBA" id="ARBA00022490"/>
    </source>
</evidence>
<comment type="catalytic activity">
    <reaction evidence="12 19">
        <text>UDP-N-acetyl-alpha-D-muramoyl-L-alanyl-D-glutamate + meso-2,6-diaminopimelate + ATP = UDP-N-acetyl-alpha-D-muramoyl-L-alanyl-gamma-D-glutamyl-meso-2,6-diaminopimelate + ADP + phosphate + H(+)</text>
        <dbReference type="Rhea" id="RHEA:23676"/>
        <dbReference type="ChEBI" id="CHEBI:15378"/>
        <dbReference type="ChEBI" id="CHEBI:30616"/>
        <dbReference type="ChEBI" id="CHEBI:43474"/>
        <dbReference type="ChEBI" id="CHEBI:57791"/>
        <dbReference type="ChEBI" id="CHEBI:83900"/>
        <dbReference type="ChEBI" id="CHEBI:83905"/>
        <dbReference type="ChEBI" id="CHEBI:456216"/>
        <dbReference type="EC" id="6.3.2.13"/>
    </reaction>
</comment>
<feature type="binding site" evidence="19">
    <location>
        <begin position="153"/>
        <end position="154"/>
    </location>
    <ligand>
        <name>UDP-N-acetyl-alpha-D-muramoyl-L-alanyl-D-glutamate</name>
        <dbReference type="ChEBI" id="CHEBI:83900"/>
    </ligand>
</feature>
<dbReference type="Pfam" id="PF02875">
    <property type="entry name" value="Mur_ligase_C"/>
    <property type="match status" value="1"/>
</dbReference>
<dbReference type="SUPFAM" id="SSF53244">
    <property type="entry name" value="MurD-like peptide ligases, peptide-binding domain"/>
    <property type="match status" value="1"/>
</dbReference>
<evidence type="ECO:0000256" key="20">
    <source>
        <dbReference type="RuleBase" id="RU004135"/>
    </source>
</evidence>
<dbReference type="InterPro" id="IPR000713">
    <property type="entry name" value="Mur_ligase_N"/>
</dbReference>
<dbReference type="PANTHER" id="PTHR23135">
    <property type="entry name" value="MUR LIGASE FAMILY MEMBER"/>
    <property type="match status" value="1"/>
</dbReference>
<dbReference type="RefSeq" id="WP_013121011.1">
    <property type="nucleotide sequence ID" value="NC_014152.1"/>
</dbReference>
<dbReference type="SUPFAM" id="SSF53623">
    <property type="entry name" value="MurD-like peptide ligases, catalytic domain"/>
    <property type="match status" value="1"/>
</dbReference>
<dbReference type="GO" id="GO:0071555">
    <property type="term" value="P:cell wall organization"/>
    <property type="evidence" value="ECO:0007669"/>
    <property type="project" value="UniProtKB-KW"/>
</dbReference>
<dbReference type="GO" id="GO:0004326">
    <property type="term" value="F:tetrahydrofolylpolyglutamate synthase activity"/>
    <property type="evidence" value="ECO:0007669"/>
    <property type="project" value="InterPro"/>
</dbReference>
<feature type="binding site" evidence="19">
    <location>
        <position position="152"/>
    </location>
    <ligand>
        <name>UDP-N-acetyl-alpha-D-muramoyl-L-alanyl-D-glutamate</name>
        <dbReference type="ChEBI" id="CHEBI:83900"/>
    </ligand>
</feature>
<keyword evidence="5 19" id="KW-0132">Cell division</keyword>
<keyword evidence="10 19" id="KW-0131">Cell cycle</keyword>
<comment type="cofactor">
    <cofactor evidence="19">
        <name>Mg(2+)</name>
        <dbReference type="ChEBI" id="CHEBI:18420"/>
    </cofactor>
</comment>
<evidence type="ECO:0000256" key="10">
    <source>
        <dbReference type="ARBA" id="ARBA00023306"/>
    </source>
</evidence>
<dbReference type="Pfam" id="PF08245">
    <property type="entry name" value="Mur_ligase_M"/>
    <property type="match status" value="1"/>
</dbReference>
<dbReference type="EC" id="6.3.2.13" evidence="14 19"/>
<evidence type="ECO:0000259" key="22">
    <source>
        <dbReference type="Pfam" id="PF02875"/>
    </source>
</evidence>
<feature type="binding site" evidence="19">
    <location>
        <position position="180"/>
    </location>
    <ligand>
        <name>UDP-N-acetyl-alpha-D-muramoyl-L-alanyl-D-glutamate</name>
        <dbReference type="ChEBI" id="CHEBI:83900"/>
    </ligand>
</feature>
<protein>
    <recommendedName>
        <fullName evidence="15 19">UDP-N-acetylmuramoyl-L-alanyl-D-glutamate--2,6-diaminopimelate ligase</fullName>
        <ecNumber evidence="14 19">6.3.2.13</ecNumber>
    </recommendedName>
    <alternativeName>
        <fullName evidence="16 19">Meso-A2pm-adding enzyme</fullName>
    </alternativeName>
    <alternativeName>
        <fullName evidence="17 19">Meso-diaminopimelate-adding enzyme</fullName>
    </alternativeName>
    <alternativeName>
        <fullName evidence="18 19">UDP-MurNAc-L-Ala-D-Glu:meso-diaminopimelate ligase</fullName>
    </alternativeName>
    <alternativeName>
        <fullName evidence="19">UDP-MurNAc-tripeptide synthetase</fullName>
    </alternativeName>
    <alternativeName>
        <fullName evidence="19">UDP-N-acetylmuramyl-tripeptide synthetase</fullName>
    </alternativeName>
</protein>
<dbReference type="InterPro" id="IPR036565">
    <property type="entry name" value="Mur-like_cat_sf"/>
</dbReference>
<dbReference type="InterPro" id="IPR036615">
    <property type="entry name" value="Mur_ligase_C_dom_sf"/>
</dbReference>
<keyword evidence="19" id="KW-0460">Magnesium</keyword>
<evidence type="ECO:0000256" key="14">
    <source>
        <dbReference type="ARBA" id="ARBA00066633"/>
    </source>
</evidence>
<evidence type="ECO:0000256" key="4">
    <source>
        <dbReference type="ARBA" id="ARBA00022598"/>
    </source>
</evidence>
<dbReference type="GO" id="GO:0000287">
    <property type="term" value="F:magnesium ion binding"/>
    <property type="evidence" value="ECO:0007669"/>
    <property type="project" value="UniProtKB-UniRule"/>
</dbReference>
<dbReference type="AlphaFoldDB" id="D5X9A6"/>
<feature type="binding site" evidence="19">
    <location>
        <position position="31"/>
    </location>
    <ligand>
        <name>UDP-N-acetyl-alpha-D-muramoyl-L-alanyl-D-glutamate</name>
        <dbReference type="ChEBI" id="CHEBI:83900"/>
    </ligand>
</feature>
<dbReference type="HOGENOM" id="CLU_022291_4_1_9"/>
<evidence type="ECO:0000256" key="15">
    <source>
        <dbReference type="ARBA" id="ARBA00072883"/>
    </source>
</evidence>
<keyword evidence="7 19" id="KW-0067">ATP-binding</keyword>